<dbReference type="EMBL" id="SGPM01000453">
    <property type="protein sequence ID" value="THH21373.1"/>
    <property type="molecule type" value="Genomic_DNA"/>
</dbReference>
<comment type="caution">
    <text evidence="3">The sequence shown here is derived from an EMBL/GenBank/DDBJ whole genome shotgun (WGS) entry which is preliminary data.</text>
</comment>
<evidence type="ECO:0000313" key="4">
    <source>
        <dbReference type="Proteomes" id="UP000308730"/>
    </source>
</evidence>
<evidence type="ECO:0000313" key="3">
    <source>
        <dbReference type="EMBL" id="THH21373.1"/>
    </source>
</evidence>
<reference evidence="3 4" key="1">
    <citation type="submission" date="2019-02" db="EMBL/GenBank/DDBJ databases">
        <title>Genome sequencing of the rare red list fungi Antrodiella citrinella (Flaviporus citrinellus).</title>
        <authorList>
            <person name="Buettner E."/>
            <person name="Kellner H."/>
        </authorList>
    </citation>
    <scope>NUCLEOTIDE SEQUENCE [LARGE SCALE GENOMIC DNA]</scope>
    <source>
        <strain evidence="3 4">DSM 108506</strain>
    </source>
</reference>
<dbReference type="AlphaFoldDB" id="A0A4V3XGH3"/>
<proteinExistence type="predicted"/>
<feature type="region of interest" description="Disordered" evidence="2">
    <location>
        <begin position="641"/>
        <end position="673"/>
    </location>
</feature>
<dbReference type="GO" id="GO:0031047">
    <property type="term" value="P:regulatory ncRNA-mediated gene silencing"/>
    <property type="evidence" value="ECO:0007669"/>
    <property type="project" value="InterPro"/>
</dbReference>
<accession>A0A4V3XGH3</accession>
<feature type="compositionally biased region" description="Basic and acidic residues" evidence="2">
    <location>
        <begin position="641"/>
        <end position="664"/>
    </location>
</feature>
<sequence length="701" mass="78831">MSLEATSAELEPPAGVKIIPFKDFKPKGIIVKIDPDSPDAEEPEVEVDAEGIPTVALPVKHELTEAEQSKKKKRKKTAALVTVNGVVRRPTWFEEWEEGESFRRTTVNPYVAFSFLSLSFNIIYWHTRVTSKVDRFHQAAQEFKSGRSWPPSSNGLLGLWDAFRLYVGIIGSIQPPPSKKRFAHQPQPDDEDDDDLGEDMNMVDQKVVVMDPETAQAKRRADEEIAIEERRQNLSEEANARIVKRHELKDARMDFFLNDPEMAMMIFFSAHFRDRGLMWEKVRCRDGPILVQFFLEYVLRSRVFPELEKEMKKALDVVKKARKELPLTYVLGGILPDSLNDRFVSLFGSMSQKAVWGPEDAENLARFRDEQSKIEEEKKHREEEAREEEKKRFAEFIASNPGGDTVQTIDPDDPSLNLPEEMQKDAIADNADVNGVEVAPTVGWGTTPTWGDATVATGWEANTAAADTWGDPMAEDSTWSDNNNGMRDSLVQLLGPTVLPHTHTTGIVESSTRKIVEIVSPPTSGFGRGKKAKKGRSTAEVVEEDLEQRFGYIVLAPWTKIGNHSNSDITAPKFLPDSRGLVMDTQTKASTENMETDTGVAPHDPTKDLIRILVTADAVKQLAETIGMGMSASWVQLVRRDHTNESEDEDIKGSEEPDVLDKNRRLGATGVNGTPTKWWYMEQQVATFASFHADRQYDDQD</sequence>
<keyword evidence="4" id="KW-1185">Reference proteome</keyword>
<protein>
    <submittedName>
        <fullName evidence="3">Uncharacterized protein</fullName>
    </submittedName>
</protein>
<feature type="region of interest" description="Disordered" evidence="2">
    <location>
        <begin position="177"/>
        <end position="197"/>
    </location>
</feature>
<keyword evidence="1" id="KW-0175">Coiled coil</keyword>
<dbReference type="Pfam" id="PF09692">
    <property type="entry name" value="Arb1"/>
    <property type="match status" value="1"/>
</dbReference>
<gene>
    <name evidence="3" type="ORF">EUX98_g8399</name>
</gene>
<organism evidence="3 4">
    <name type="scientific">Antrodiella citrinella</name>
    <dbReference type="NCBI Taxonomy" id="2447956"/>
    <lineage>
        <taxon>Eukaryota</taxon>
        <taxon>Fungi</taxon>
        <taxon>Dikarya</taxon>
        <taxon>Basidiomycota</taxon>
        <taxon>Agaricomycotina</taxon>
        <taxon>Agaricomycetes</taxon>
        <taxon>Polyporales</taxon>
        <taxon>Steccherinaceae</taxon>
        <taxon>Antrodiella</taxon>
    </lineage>
</organism>
<name>A0A4V3XGH3_9APHY</name>
<dbReference type="GO" id="GO:0033167">
    <property type="term" value="C:ARC complex"/>
    <property type="evidence" value="ECO:0007669"/>
    <property type="project" value="InterPro"/>
</dbReference>
<dbReference type="InterPro" id="IPR018606">
    <property type="entry name" value="Arb1"/>
</dbReference>
<evidence type="ECO:0000256" key="2">
    <source>
        <dbReference type="SAM" id="MobiDB-lite"/>
    </source>
</evidence>
<feature type="coiled-coil region" evidence="1">
    <location>
        <begin position="364"/>
        <end position="392"/>
    </location>
</feature>
<dbReference type="OrthoDB" id="435402at2759"/>
<dbReference type="Proteomes" id="UP000308730">
    <property type="component" value="Unassembled WGS sequence"/>
</dbReference>
<feature type="compositionally biased region" description="Acidic residues" evidence="2">
    <location>
        <begin position="188"/>
        <end position="197"/>
    </location>
</feature>
<evidence type="ECO:0000256" key="1">
    <source>
        <dbReference type="SAM" id="Coils"/>
    </source>
</evidence>